<gene>
    <name evidence="1" type="ORF">KTT_34250</name>
</gene>
<keyword evidence="2" id="KW-1185">Reference proteome</keyword>
<name>A0A402A3F3_9CHLR</name>
<protein>
    <submittedName>
        <fullName evidence="1">Uncharacterized protein</fullName>
    </submittedName>
</protein>
<dbReference type="Proteomes" id="UP000287352">
    <property type="component" value="Unassembled WGS sequence"/>
</dbReference>
<evidence type="ECO:0000313" key="1">
    <source>
        <dbReference type="EMBL" id="GCE13566.1"/>
    </source>
</evidence>
<comment type="caution">
    <text evidence="1">The sequence shown here is derived from an EMBL/GenBank/DDBJ whole genome shotgun (WGS) entry which is preliminary data.</text>
</comment>
<dbReference type="RefSeq" id="WP_126581082.1">
    <property type="nucleotide sequence ID" value="NZ_BIFR01000001.1"/>
</dbReference>
<dbReference type="OrthoDB" id="9863198at2"/>
<dbReference type="AlphaFoldDB" id="A0A402A3F3"/>
<proteinExistence type="predicted"/>
<dbReference type="EMBL" id="BIFR01000001">
    <property type="protein sequence ID" value="GCE13566.1"/>
    <property type="molecule type" value="Genomic_DNA"/>
</dbReference>
<reference evidence="2" key="1">
    <citation type="submission" date="2018-12" db="EMBL/GenBank/DDBJ databases">
        <title>Tengunoibacter tsumagoiensis gen. nov., sp. nov., Dictyobacter kobayashii sp. nov., D. alpinus sp. nov., and D. joshuensis sp. nov. and description of Dictyobacteraceae fam. nov. within the order Ktedonobacterales isolated from Tengu-no-mugimeshi.</title>
        <authorList>
            <person name="Wang C.M."/>
            <person name="Zheng Y."/>
            <person name="Sakai Y."/>
            <person name="Toyoda A."/>
            <person name="Minakuchi Y."/>
            <person name="Abe K."/>
            <person name="Yokota A."/>
            <person name="Yabe S."/>
        </authorList>
    </citation>
    <scope>NUCLEOTIDE SEQUENCE [LARGE SCALE GENOMIC DNA]</scope>
    <source>
        <strain evidence="2">Uno3</strain>
    </source>
</reference>
<sequence>MKKKKKLQENDWLYACPHTMATRKIAEILSFQETSILELSAKNWDELWQVGNSIVDLYVPEEKIHYKQKDFVSWDQLVDWIDGVQGKDSQYQGNLIIIRECRDEVIKNLAKFIEVIYKQSILVLNQKRHLFPQARFAIVLAGWEYPYFRARASSSMAFDVHILSE</sequence>
<accession>A0A402A3F3</accession>
<evidence type="ECO:0000313" key="2">
    <source>
        <dbReference type="Proteomes" id="UP000287352"/>
    </source>
</evidence>
<organism evidence="1 2">
    <name type="scientific">Tengunoibacter tsumagoiensis</name>
    <dbReference type="NCBI Taxonomy" id="2014871"/>
    <lineage>
        <taxon>Bacteria</taxon>
        <taxon>Bacillati</taxon>
        <taxon>Chloroflexota</taxon>
        <taxon>Ktedonobacteria</taxon>
        <taxon>Ktedonobacterales</taxon>
        <taxon>Dictyobacteraceae</taxon>
        <taxon>Tengunoibacter</taxon>
    </lineage>
</organism>